<keyword evidence="3" id="KW-1185">Reference proteome</keyword>
<evidence type="ECO:0000256" key="1">
    <source>
        <dbReference type="ARBA" id="ARBA00038101"/>
    </source>
</evidence>
<evidence type="ECO:0000313" key="3">
    <source>
        <dbReference type="Proteomes" id="UP001174909"/>
    </source>
</evidence>
<dbReference type="InterPro" id="IPR050767">
    <property type="entry name" value="Sel1_AlgK"/>
</dbReference>
<dbReference type="InterPro" id="IPR006597">
    <property type="entry name" value="Sel1-like"/>
</dbReference>
<dbReference type="AlphaFoldDB" id="A0AA35XLX3"/>
<dbReference type="Pfam" id="PF08238">
    <property type="entry name" value="Sel1"/>
    <property type="match status" value="6"/>
</dbReference>
<dbReference type="EMBL" id="CASHTH010004482">
    <property type="protein sequence ID" value="CAI8057941.1"/>
    <property type="molecule type" value="Genomic_DNA"/>
</dbReference>
<protein>
    <submittedName>
        <fullName evidence="2">Beta-lactamase HcpC</fullName>
    </submittedName>
</protein>
<dbReference type="SMART" id="SM00671">
    <property type="entry name" value="SEL1"/>
    <property type="match status" value="6"/>
</dbReference>
<dbReference type="Gene3D" id="1.25.40.10">
    <property type="entry name" value="Tetratricopeptide repeat domain"/>
    <property type="match status" value="2"/>
</dbReference>
<evidence type="ECO:0000313" key="2">
    <source>
        <dbReference type="EMBL" id="CAI8057941.1"/>
    </source>
</evidence>
<gene>
    <name evidence="2" type="ORF">GBAR_LOCUS31537</name>
</gene>
<organism evidence="2 3">
    <name type="scientific">Geodia barretti</name>
    <name type="common">Barrett's horny sponge</name>
    <dbReference type="NCBI Taxonomy" id="519541"/>
    <lineage>
        <taxon>Eukaryota</taxon>
        <taxon>Metazoa</taxon>
        <taxon>Porifera</taxon>
        <taxon>Demospongiae</taxon>
        <taxon>Heteroscleromorpha</taxon>
        <taxon>Tetractinellida</taxon>
        <taxon>Astrophorina</taxon>
        <taxon>Geodiidae</taxon>
        <taxon>Geodia</taxon>
    </lineage>
</organism>
<dbReference type="SUPFAM" id="SSF81901">
    <property type="entry name" value="HCP-like"/>
    <property type="match status" value="2"/>
</dbReference>
<accession>A0AA35XLX3</accession>
<name>A0AA35XLX3_GEOBA</name>
<dbReference type="PANTHER" id="PTHR11102">
    <property type="entry name" value="SEL-1-LIKE PROTEIN"/>
    <property type="match status" value="1"/>
</dbReference>
<comment type="caution">
    <text evidence="2">The sequence shown here is derived from an EMBL/GenBank/DDBJ whole genome shotgun (WGS) entry which is preliminary data.</text>
</comment>
<dbReference type="PANTHER" id="PTHR11102:SF160">
    <property type="entry name" value="ERAD-ASSOCIATED E3 UBIQUITIN-PROTEIN LIGASE COMPONENT HRD3"/>
    <property type="match status" value="1"/>
</dbReference>
<sequence>MTHVSGSRFIMRFLGSLFLRRLFRTREVCRALGAQQRVCQLPRQHRSLSVYSSYTETCPFRPRPPLSRALHAFQNELTSLVEGYLLEGSEVNDEVRGRQMQLLSMMLADMSEATDVLVRKLNCETKLTPKELYRLAVSVFRARESVGGDVLPIAAALFQQAGQEGETNSLYTFAQLLRTGQGVETDLVRAADLLSQLAMKGHPYAQFALGGMYYAGSGLEQNFTRAYSLYKVASQNYVAEAFNVLGSMYQHGQGVPEDLEKAVEHYRSGADLGDPLAHMSLASSYTHGRGVTQSYERAFHHHLQASESGLPVALYNVGGHYFAGKGVELSFKKAVEYYQQAADMGFAPAQVNLGNMYYSGLGVLKSRQRAKELYQAAADSDNNARLLLEELEMEEKGGDGTSKS</sequence>
<dbReference type="InterPro" id="IPR011990">
    <property type="entry name" value="TPR-like_helical_dom_sf"/>
</dbReference>
<dbReference type="Proteomes" id="UP001174909">
    <property type="component" value="Unassembled WGS sequence"/>
</dbReference>
<comment type="similarity">
    <text evidence="1">Belongs to the sel-1 family.</text>
</comment>
<reference evidence="2" key="1">
    <citation type="submission" date="2023-03" db="EMBL/GenBank/DDBJ databases">
        <authorList>
            <person name="Steffen K."/>
            <person name="Cardenas P."/>
        </authorList>
    </citation>
    <scope>NUCLEOTIDE SEQUENCE</scope>
</reference>
<proteinExistence type="inferred from homology"/>